<dbReference type="AlphaFoldDB" id="A0A1M2W3N1"/>
<evidence type="ECO:0000256" key="1">
    <source>
        <dbReference type="ARBA" id="ARBA00006432"/>
    </source>
</evidence>
<comment type="similarity">
    <text evidence="1">Belongs to the ATP-dependent AMP-binding enzyme family.</text>
</comment>
<dbReference type="STRING" id="154538.A0A1M2W3N1"/>
<protein>
    <recommendedName>
        <fullName evidence="2">AMP-dependent synthetase/ligase domain-containing protein</fullName>
    </recommendedName>
</protein>
<dbReference type="InterPro" id="IPR000873">
    <property type="entry name" value="AMP-dep_synth/lig_dom"/>
</dbReference>
<dbReference type="PANTHER" id="PTHR43201:SF8">
    <property type="entry name" value="ACYL-COA SYNTHETASE FAMILY MEMBER 3"/>
    <property type="match status" value="1"/>
</dbReference>
<name>A0A1M2W3N1_TRAPU</name>
<reference evidence="3 4" key="1">
    <citation type="submission" date="2016-10" db="EMBL/GenBank/DDBJ databases">
        <title>Genome sequence of the basidiomycete white-rot fungus Trametes pubescens.</title>
        <authorList>
            <person name="Makela M.R."/>
            <person name="Granchi Z."/>
            <person name="Peng M."/>
            <person name="De Vries R.P."/>
            <person name="Grigoriev I."/>
            <person name="Riley R."/>
            <person name="Hilden K."/>
        </authorList>
    </citation>
    <scope>NUCLEOTIDE SEQUENCE [LARGE SCALE GENOMIC DNA]</scope>
    <source>
        <strain evidence="3 4">FBCC735</strain>
    </source>
</reference>
<dbReference type="GO" id="GO:0031956">
    <property type="term" value="F:medium-chain fatty acid-CoA ligase activity"/>
    <property type="evidence" value="ECO:0007669"/>
    <property type="project" value="TreeGrafter"/>
</dbReference>
<dbReference type="SUPFAM" id="SSF56801">
    <property type="entry name" value="Acetyl-CoA synthetase-like"/>
    <property type="match status" value="1"/>
</dbReference>
<accession>A0A1M2W3N1</accession>
<feature type="domain" description="AMP-dependent synthetase/ligase" evidence="2">
    <location>
        <begin position="32"/>
        <end position="325"/>
    </location>
</feature>
<dbReference type="Pfam" id="PF00501">
    <property type="entry name" value="AMP-binding"/>
    <property type="match status" value="1"/>
</dbReference>
<dbReference type="Gene3D" id="3.40.50.12780">
    <property type="entry name" value="N-terminal domain of ligase-like"/>
    <property type="match status" value="1"/>
</dbReference>
<dbReference type="OMA" id="DDWIRTG"/>
<comment type="caution">
    <text evidence="3">The sequence shown here is derived from an EMBL/GenBank/DDBJ whole genome shotgun (WGS) entry which is preliminary data.</text>
</comment>
<dbReference type="InterPro" id="IPR042099">
    <property type="entry name" value="ANL_N_sf"/>
</dbReference>
<dbReference type="Proteomes" id="UP000184267">
    <property type="component" value="Unassembled WGS sequence"/>
</dbReference>
<proteinExistence type="inferred from homology"/>
<evidence type="ECO:0000259" key="2">
    <source>
        <dbReference type="Pfam" id="PF00501"/>
    </source>
</evidence>
<dbReference type="EMBL" id="MNAD01000287">
    <property type="protein sequence ID" value="OJT14464.1"/>
    <property type="molecule type" value="Genomic_DNA"/>
</dbReference>
<dbReference type="GO" id="GO:0006631">
    <property type="term" value="P:fatty acid metabolic process"/>
    <property type="evidence" value="ECO:0007669"/>
    <property type="project" value="TreeGrafter"/>
</dbReference>
<gene>
    <name evidence="3" type="ORF">TRAPUB_8990</name>
</gene>
<keyword evidence="4" id="KW-1185">Reference proteome</keyword>
<organism evidence="3 4">
    <name type="scientific">Trametes pubescens</name>
    <name type="common">White-rot fungus</name>
    <dbReference type="NCBI Taxonomy" id="154538"/>
    <lineage>
        <taxon>Eukaryota</taxon>
        <taxon>Fungi</taxon>
        <taxon>Dikarya</taxon>
        <taxon>Basidiomycota</taxon>
        <taxon>Agaricomycotina</taxon>
        <taxon>Agaricomycetes</taxon>
        <taxon>Polyporales</taxon>
        <taxon>Polyporaceae</taxon>
        <taxon>Trametes</taxon>
    </lineage>
</organism>
<dbReference type="OrthoDB" id="429813at2759"/>
<evidence type="ECO:0000313" key="4">
    <source>
        <dbReference type="Proteomes" id="UP000184267"/>
    </source>
</evidence>
<dbReference type="PANTHER" id="PTHR43201">
    <property type="entry name" value="ACYL-COA SYNTHETASE"/>
    <property type="match status" value="1"/>
</dbReference>
<sequence length="570" mass="62727">MAHFMNFVFDRLQRNARQPFMRPFEGDTSSFKWGIITYQDFLDALVATTAYWTNTLTAQGLKQGDVVGMWLKGSHWSDLAHIYAVAAAGFVPEVFGLAFSAPFVQDLLDTHHARVLIYADTFEALLPRVEWHQTAVKLPKLYNLPMTGAPPGAPPDVSADDVAMIFHTSGTTGGRPKPIPQTHKWLVAEGEVTWKCVIQRHPAGQHIFNNIGSFASIGAATCVTFISWSGACLTQSAGREITADEFLAMVQQCGLNFLLQYAPWLAKLLAAARQRPEVLDALQNLQQIAYTGAALNPEDERWALEQGIRLTPMYANTECGPLMVASLDSGESYLRLASEVRCELRPLGLGENDDSSTPSRQLYEFFVSADSKTCPHPTIRNRPDGHVTGDLFEEVKPGCYVFRGRSDDWIRTGGNPAFCDTKAIEENVLKTCEDIVHNCVVVGHQRVCPVLVVETEGAVDVSTPDAEAQVKSTIIERNAPFNERLFAHERITTPECILFVPIGSLPRTTSTLGMNSGLSSFGEIVGGPTFSYAASPITKTAMAGRSKKPHSSSLTRHHLSAVWIRRLVMF</sequence>
<evidence type="ECO:0000313" key="3">
    <source>
        <dbReference type="EMBL" id="OJT14464.1"/>
    </source>
</evidence>
<dbReference type="Pfam" id="PF23562">
    <property type="entry name" value="AMP-binding_C_3"/>
    <property type="match status" value="1"/>
</dbReference>